<dbReference type="OrthoDB" id="9114861at2"/>
<evidence type="ECO:0000313" key="1">
    <source>
        <dbReference type="EMBL" id="OBW91058.1"/>
    </source>
</evidence>
<dbReference type="STRING" id="505341.QV08_03855"/>
<dbReference type="Proteomes" id="UP000092649">
    <property type="component" value="Unassembled WGS sequence"/>
</dbReference>
<evidence type="ECO:0000313" key="4">
    <source>
        <dbReference type="Proteomes" id="UP000092649"/>
    </source>
</evidence>
<evidence type="ECO:0008006" key="5">
    <source>
        <dbReference type="Google" id="ProtNLM"/>
    </source>
</evidence>
<comment type="caution">
    <text evidence="1">The sequence shown here is derived from an EMBL/GenBank/DDBJ whole genome shotgun (WGS) entry which is preliminary data.</text>
</comment>
<dbReference type="InterPro" id="IPR007416">
    <property type="entry name" value="YggL_50S_bp"/>
</dbReference>
<dbReference type="RefSeq" id="WP_066110173.1">
    <property type="nucleotide sequence ID" value="NZ_CP103875.1"/>
</dbReference>
<proteinExistence type="predicted"/>
<gene>
    <name evidence="1" type="ORF">QS62_11100</name>
    <name evidence="2" type="ORF">QV09_05920</name>
</gene>
<dbReference type="EMBL" id="JTJU01000029">
    <property type="protein sequence ID" value="OBX10370.1"/>
    <property type="molecule type" value="Genomic_DNA"/>
</dbReference>
<dbReference type="Pfam" id="PF04320">
    <property type="entry name" value="YggL_50S_bp"/>
    <property type="match status" value="1"/>
</dbReference>
<dbReference type="EMBL" id="JTJL01000072">
    <property type="protein sequence ID" value="OBW91058.1"/>
    <property type="molecule type" value="Genomic_DNA"/>
</dbReference>
<keyword evidence="4" id="KW-1185">Reference proteome</keyword>
<dbReference type="PANTHER" id="PTHR38778:SF1">
    <property type="entry name" value="CYTOPLASMIC PROTEIN"/>
    <property type="match status" value="1"/>
</dbReference>
<accession>A0A1A7Q3Q9</accession>
<dbReference type="NCBIfam" id="NF008685">
    <property type="entry name" value="PRK11702.1"/>
    <property type="match status" value="1"/>
</dbReference>
<dbReference type="PANTHER" id="PTHR38778">
    <property type="entry name" value="CYTOPLASMIC PROTEIN-RELATED"/>
    <property type="match status" value="1"/>
</dbReference>
<name>A0A1A7Q3Q9_9PAST</name>
<organism evidence="1 4">
    <name type="scientific">Gallibacterium salpingitidis</name>
    <dbReference type="NCBI Taxonomy" id="505341"/>
    <lineage>
        <taxon>Bacteria</taxon>
        <taxon>Pseudomonadati</taxon>
        <taxon>Pseudomonadota</taxon>
        <taxon>Gammaproteobacteria</taxon>
        <taxon>Pasteurellales</taxon>
        <taxon>Pasteurellaceae</taxon>
        <taxon>Gallibacterium</taxon>
    </lineage>
</organism>
<dbReference type="AlphaFoldDB" id="A0A1A7Q3Q9"/>
<dbReference type="Proteomes" id="UP000092527">
    <property type="component" value="Unassembled WGS sequence"/>
</dbReference>
<evidence type="ECO:0000313" key="3">
    <source>
        <dbReference type="Proteomes" id="UP000092527"/>
    </source>
</evidence>
<dbReference type="PATRIC" id="fig|505341.3.peg.2218"/>
<sequence>MAYQRNRRQRKKMHIDEFQELGFLVNWQFAENTPVDQIDQVVDRFIDEVIKPNGLAYEGSGYLHWEGLVCLEKIGKCDETHRQTVKTWLENNGLNQVEVSELFDIWWDFPVTAQ</sequence>
<reference evidence="3 4" key="1">
    <citation type="submission" date="2014-11" db="EMBL/GenBank/DDBJ databases">
        <title>Pan-genome of Gallibacterium spp.</title>
        <authorList>
            <person name="Kudirkiene E."/>
            <person name="Bojesen A.M."/>
        </authorList>
    </citation>
    <scope>NUCLEOTIDE SEQUENCE [LARGE SCALE GENOMIC DNA]</scope>
    <source>
        <strain evidence="2 3">18469/18</strain>
        <strain evidence="1 4">F150</strain>
    </source>
</reference>
<protein>
    <recommendedName>
        <fullName evidence="5">DUF469 domain-containing protein</fullName>
    </recommendedName>
</protein>
<dbReference type="GO" id="GO:0005829">
    <property type="term" value="C:cytosol"/>
    <property type="evidence" value="ECO:0007669"/>
    <property type="project" value="TreeGrafter"/>
</dbReference>
<evidence type="ECO:0000313" key="2">
    <source>
        <dbReference type="EMBL" id="OBX10370.1"/>
    </source>
</evidence>